<evidence type="ECO:0000256" key="2">
    <source>
        <dbReference type="ARBA" id="ARBA00023054"/>
    </source>
</evidence>
<comment type="subcellular location">
    <subcellularLocation>
        <location evidence="1">Cell envelope</location>
    </subcellularLocation>
</comment>
<dbReference type="GO" id="GO:0030313">
    <property type="term" value="C:cell envelope"/>
    <property type="evidence" value="ECO:0007669"/>
    <property type="project" value="UniProtKB-SubCell"/>
</dbReference>
<dbReference type="STRING" id="642492.Clole_3139"/>
<evidence type="ECO:0000313" key="5">
    <source>
        <dbReference type="Proteomes" id="UP000008467"/>
    </source>
</evidence>
<dbReference type="AlphaFoldDB" id="F2JP95"/>
<gene>
    <name evidence="4" type="ordered locus">Clole_3139</name>
</gene>
<proteinExistence type="predicted"/>
<name>F2JP95_CELLD</name>
<keyword evidence="5" id="KW-1185">Reference proteome</keyword>
<dbReference type="PANTHER" id="PTHR32347">
    <property type="entry name" value="EFFLUX SYSTEM COMPONENT YKNX-RELATED"/>
    <property type="match status" value="1"/>
</dbReference>
<accession>F2JP95</accession>
<dbReference type="KEGG" id="cle:Clole_3139"/>
<feature type="coiled-coil region" evidence="3">
    <location>
        <begin position="149"/>
        <end position="239"/>
    </location>
</feature>
<dbReference type="EMBL" id="CP002582">
    <property type="protein sequence ID" value="ADZ84834.1"/>
    <property type="molecule type" value="Genomic_DNA"/>
</dbReference>
<organism evidence="4 5">
    <name type="scientific">Cellulosilyticum lentocellum (strain ATCC 49066 / DSM 5427 / NCIMB 11756 / RHM5)</name>
    <name type="common">Clostridium lentocellum</name>
    <dbReference type="NCBI Taxonomy" id="642492"/>
    <lineage>
        <taxon>Bacteria</taxon>
        <taxon>Bacillati</taxon>
        <taxon>Bacillota</taxon>
        <taxon>Clostridia</taxon>
        <taxon>Lachnospirales</taxon>
        <taxon>Cellulosilyticaceae</taxon>
        <taxon>Cellulosilyticum</taxon>
    </lineage>
</organism>
<evidence type="ECO:0000256" key="3">
    <source>
        <dbReference type="SAM" id="Coils"/>
    </source>
</evidence>
<protein>
    <recommendedName>
        <fullName evidence="6">Secretion protein HlyD family protein</fullName>
    </recommendedName>
</protein>
<dbReference type="PRINTS" id="PR01490">
    <property type="entry name" value="RTXTOXIND"/>
</dbReference>
<dbReference type="InterPro" id="IPR050465">
    <property type="entry name" value="UPF0194_transport"/>
</dbReference>
<dbReference type="eggNOG" id="COG0845">
    <property type="taxonomic scope" value="Bacteria"/>
</dbReference>
<dbReference type="HOGENOM" id="CLU_058181_0_0_9"/>
<keyword evidence="2 3" id="KW-0175">Coiled coil</keyword>
<evidence type="ECO:0000313" key="4">
    <source>
        <dbReference type="EMBL" id="ADZ84834.1"/>
    </source>
</evidence>
<sequence>MEGEDFVSIRIGAIVLGIGALSLLAGCSKEVKADAKMEEQVVKEDMKVEAWGEVEGTIIKEIYVDFPATVEAIKVKEGQIVKKGEELVLLNYEPYKQSILLKEKEGTLESITAEAKLTEATGQVKNITALNEELSLLEKRLTDGQDPEILSIESELTTIRQQLEDLEEDYKVQTALLEVGGSSSKIIKGIETQKTTLQTQIDTLEAKKSTLVKEKTLELEKLKAEIANAKDGLSTTEKGNNAMVQTSALKDEIGNLEISMMRDKFQKSYIKDNAIITDIESAIISKINVVEGSRVGEQSGSVLRLIDQNSLKITAHVPEEFIKSVAIGSEVEIVPYADKTISLPGKVTAIAGEAVKENGETVINIEVTPDEVSPYLQAGYGVDVFIE</sequence>
<evidence type="ECO:0008006" key="6">
    <source>
        <dbReference type="Google" id="ProtNLM"/>
    </source>
</evidence>
<dbReference type="Gene3D" id="2.40.30.170">
    <property type="match status" value="1"/>
</dbReference>
<reference evidence="4 5" key="1">
    <citation type="journal article" date="2011" name="J. Bacteriol.">
        <title>Complete genome sequence of the cellulose-degrading bacterium Cellulosilyticum lentocellum.</title>
        <authorList>
            <consortium name="US DOE Joint Genome Institute"/>
            <person name="Miller D.A."/>
            <person name="Suen G."/>
            <person name="Bruce D."/>
            <person name="Copeland A."/>
            <person name="Cheng J.F."/>
            <person name="Detter C."/>
            <person name="Goodwin L.A."/>
            <person name="Han C.S."/>
            <person name="Hauser L.J."/>
            <person name="Land M.L."/>
            <person name="Lapidus A."/>
            <person name="Lucas S."/>
            <person name="Meincke L."/>
            <person name="Pitluck S."/>
            <person name="Tapia R."/>
            <person name="Teshima H."/>
            <person name="Woyke T."/>
            <person name="Fox B.G."/>
            <person name="Angert E.R."/>
            <person name="Currie C.R."/>
        </authorList>
    </citation>
    <scope>NUCLEOTIDE SEQUENCE [LARGE SCALE GENOMIC DNA]</scope>
    <source>
        <strain evidence="5">ATCC 49066 / DSM 5427 / NCIMB 11756 / RHM5</strain>
    </source>
</reference>
<evidence type="ECO:0000256" key="1">
    <source>
        <dbReference type="ARBA" id="ARBA00004196"/>
    </source>
</evidence>
<dbReference type="Proteomes" id="UP000008467">
    <property type="component" value="Chromosome"/>
</dbReference>